<proteinExistence type="predicted"/>
<dbReference type="AlphaFoldDB" id="A0A2P2PQ20"/>
<accession>A0A2P2PQ20</accession>
<protein>
    <submittedName>
        <fullName evidence="1">Uncharacterized protein</fullName>
    </submittedName>
</protein>
<organism evidence="1">
    <name type="scientific">Rhizophora mucronata</name>
    <name type="common">Asiatic mangrove</name>
    <dbReference type="NCBI Taxonomy" id="61149"/>
    <lineage>
        <taxon>Eukaryota</taxon>
        <taxon>Viridiplantae</taxon>
        <taxon>Streptophyta</taxon>
        <taxon>Embryophyta</taxon>
        <taxon>Tracheophyta</taxon>
        <taxon>Spermatophyta</taxon>
        <taxon>Magnoliopsida</taxon>
        <taxon>eudicotyledons</taxon>
        <taxon>Gunneridae</taxon>
        <taxon>Pentapetalae</taxon>
        <taxon>rosids</taxon>
        <taxon>fabids</taxon>
        <taxon>Malpighiales</taxon>
        <taxon>Rhizophoraceae</taxon>
        <taxon>Rhizophora</taxon>
    </lineage>
</organism>
<evidence type="ECO:0000313" key="1">
    <source>
        <dbReference type="EMBL" id="MBX56840.1"/>
    </source>
</evidence>
<reference evidence="1" key="1">
    <citation type="submission" date="2018-02" db="EMBL/GenBank/DDBJ databases">
        <title>Rhizophora mucronata_Transcriptome.</title>
        <authorList>
            <person name="Meera S.P."/>
            <person name="Sreeshan A."/>
            <person name="Augustine A."/>
        </authorList>
    </citation>
    <scope>NUCLEOTIDE SEQUENCE</scope>
    <source>
        <tissue evidence="1">Leaf</tissue>
    </source>
</reference>
<sequence length="24" mass="2688">MGRARQCHEFGVPVDRNGKAFGRV</sequence>
<name>A0A2P2PQ20_RHIMU</name>
<dbReference type="EMBL" id="GGEC01076356">
    <property type="protein sequence ID" value="MBX56840.1"/>
    <property type="molecule type" value="Transcribed_RNA"/>
</dbReference>